<dbReference type="Pfam" id="PF04186">
    <property type="entry name" value="FxsA"/>
    <property type="match status" value="1"/>
</dbReference>
<gene>
    <name evidence="2" type="ORF">AK33_03870</name>
</gene>
<comment type="caution">
    <text evidence="2">The sequence shown here is derived from an EMBL/GenBank/DDBJ whole genome shotgun (WGS) entry which is preliminary data.</text>
</comment>
<feature type="transmembrane region" description="Helical" evidence="1">
    <location>
        <begin position="68"/>
        <end position="89"/>
    </location>
</feature>
<dbReference type="PANTHER" id="PTHR35335">
    <property type="entry name" value="UPF0716 PROTEIN FXSA"/>
    <property type="match status" value="1"/>
</dbReference>
<organism evidence="2 3">
    <name type="scientific">Mannheimia granulomatis</name>
    <dbReference type="NCBI Taxonomy" id="85402"/>
    <lineage>
        <taxon>Bacteria</taxon>
        <taxon>Pseudomonadati</taxon>
        <taxon>Pseudomonadota</taxon>
        <taxon>Gammaproteobacteria</taxon>
        <taxon>Pasteurellales</taxon>
        <taxon>Pasteurellaceae</taxon>
        <taxon>Mannheimia</taxon>
    </lineage>
</organism>
<dbReference type="RefSeq" id="WP_042802081.1">
    <property type="nucleotide sequence ID" value="NZ_AVSP01000013.1"/>
</dbReference>
<name>A0A011MIV1_9PAST</name>
<reference evidence="2 3" key="1">
    <citation type="journal article" date="2014" name="Genome Announc.">
        <title>Genome Sequence of a Presumptive Mannheimia haemolytica Strain with an A1/A6-Cross-Reactive Serotype from a White-Tailed Deer (Odocoileus virginianus).</title>
        <authorList>
            <person name="Lawrence P.K."/>
            <person name="Bey R.F."/>
            <person name="Wiener B."/>
            <person name="Kittichotirat W."/>
            <person name="Bumgarner R.E."/>
        </authorList>
    </citation>
    <scope>NUCLEOTIDE SEQUENCE [LARGE SCALE GENOMIC DNA]</scope>
    <source>
        <strain evidence="2 3">PKL10</strain>
    </source>
</reference>
<dbReference type="EMBL" id="JANJ01000003">
    <property type="protein sequence ID" value="EXI62401.1"/>
    <property type="molecule type" value="Genomic_DNA"/>
</dbReference>
<dbReference type="PANTHER" id="PTHR35335:SF1">
    <property type="entry name" value="UPF0716 PROTEIN FXSA"/>
    <property type="match status" value="1"/>
</dbReference>
<dbReference type="GO" id="GO:0016020">
    <property type="term" value="C:membrane"/>
    <property type="evidence" value="ECO:0007669"/>
    <property type="project" value="InterPro"/>
</dbReference>
<evidence type="ECO:0000313" key="3">
    <source>
        <dbReference type="Proteomes" id="UP000054123"/>
    </source>
</evidence>
<dbReference type="STRING" id="1122190.GCA_000621105_01401"/>
<keyword evidence="1" id="KW-0812">Transmembrane</keyword>
<evidence type="ECO:0000313" key="2">
    <source>
        <dbReference type="EMBL" id="EXI62401.1"/>
    </source>
</evidence>
<protein>
    <submittedName>
        <fullName evidence="2">Membrane protein</fullName>
    </submittedName>
</protein>
<dbReference type="NCBIfam" id="NF008528">
    <property type="entry name" value="PRK11463.1-2"/>
    <property type="match status" value="1"/>
</dbReference>
<keyword evidence="1" id="KW-1133">Transmembrane helix</keyword>
<dbReference type="AlphaFoldDB" id="A0A011MIV1"/>
<evidence type="ECO:0000256" key="1">
    <source>
        <dbReference type="SAM" id="Phobius"/>
    </source>
</evidence>
<accession>A0A011MIV1</accession>
<keyword evidence="1" id="KW-0472">Membrane</keyword>
<sequence>MPVLFILFGIFFYIYCEVSLLVNVGSAIGILPTILLLIAISFIGLWFVKLRGAYTLFAIRQELSKGKLSTDAVGRSVMFILAGILLIIPGFLSDILAILCVLPFSRKLIQIFVINSFKNKVFMRFTSSPNAHFYSQSHQDGNTFDAEFEHKPEENDSNKRIR</sequence>
<dbReference type="PATRIC" id="fig|1450449.3.peg.742"/>
<keyword evidence="3" id="KW-1185">Reference proteome</keyword>
<proteinExistence type="predicted"/>
<dbReference type="InterPro" id="IPR007313">
    <property type="entry name" value="FxsA"/>
</dbReference>
<feature type="transmembrane region" description="Helical" evidence="1">
    <location>
        <begin position="26"/>
        <end position="48"/>
    </location>
</feature>
<dbReference type="OrthoDB" id="9792788at2"/>
<dbReference type="Proteomes" id="UP000054123">
    <property type="component" value="Unassembled WGS sequence"/>
</dbReference>